<keyword evidence="5" id="KW-0234">DNA repair</keyword>
<accession>A0A177NQP4</accession>
<keyword evidence="2 8" id="KW-0489">Methyltransferase</keyword>
<evidence type="ECO:0000256" key="6">
    <source>
        <dbReference type="ARBA" id="ARBA00049348"/>
    </source>
</evidence>
<comment type="catalytic activity">
    <reaction evidence="6">
        <text>a 6-O-methyl-2'-deoxyguanosine in DNA + L-cysteinyl-[protein] = S-methyl-L-cysteinyl-[protein] + a 2'-deoxyguanosine in DNA</text>
        <dbReference type="Rhea" id="RHEA:24000"/>
        <dbReference type="Rhea" id="RHEA-COMP:10131"/>
        <dbReference type="Rhea" id="RHEA-COMP:10132"/>
        <dbReference type="Rhea" id="RHEA-COMP:11367"/>
        <dbReference type="Rhea" id="RHEA-COMP:11368"/>
        <dbReference type="ChEBI" id="CHEBI:29950"/>
        <dbReference type="ChEBI" id="CHEBI:82612"/>
        <dbReference type="ChEBI" id="CHEBI:85445"/>
        <dbReference type="ChEBI" id="CHEBI:85448"/>
        <dbReference type="EC" id="2.1.1.63"/>
    </reaction>
</comment>
<proteinExistence type="predicted"/>
<dbReference type="GO" id="GO:0003908">
    <property type="term" value="F:methylated-DNA-[protein]-cysteine S-methyltransferase activity"/>
    <property type="evidence" value="ECO:0007669"/>
    <property type="project" value="UniProtKB-EC"/>
</dbReference>
<dbReference type="Proteomes" id="UP000077857">
    <property type="component" value="Unassembled WGS sequence"/>
</dbReference>
<reference evidence="8 9" key="1">
    <citation type="submission" date="2016-03" db="EMBL/GenBank/DDBJ databases">
        <authorList>
            <person name="Ploux O."/>
        </authorList>
    </citation>
    <scope>NUCLEOTIDE SEQUENCE [LARGE SCALE GENOMIC DNA]</scope>
    <source>
        <strain evidence="8 9">R-45378</strain>
    </source>
</reference>
<evidence type="ECO:0000259" key="7">
    <source>
        <dbReference type="Pfam" id="PF01035"/>
    </source>
</evidence>
<evidence type="ECO:0000256" key="3">
    <source>
        <dbReference type="ARBA" id="ARBA00022679"/>
    </source>
</evidence>
<dbReference type="Gene3D" id="1.10.10.10">
    <property type="entry name" value="Winged helix-like DNA-binding domain superfamily/Winged helix DNA-binding domain"/>
    <property type="match status" value="1"/>
</dbReference>
<dbReference type="AlphaFoldDB" id="A0A177NQP4"/>
<comment type="caution">
    <text evidence="8">The sequence shown here is derived from an EMBL/GenBank/DDBJ whole genome shotgun (WGS) entry which is preliminary data.</text>
</comment>
<dbReference type="CDD" id="cd06445">
    <property type="entry name" value="ATase"/>
    <property type="match status" value="1"/>
</dbReference>
<name>A0A177NQP4_9GAMM</name>
<dbReference type="InterPro" id="IPR014048">
    <property type="entry name" value="MethylDNA_cys_MeTrfase_DNA-bd"/>
</dbReference>
<dbReference type="GO" id="GO:0006281">
    <property type="term" value="P:DNA repair"/>
    <property type="evidence" value="ECO:0007669"/>
    <property type="project" value="UniProtKB-KW"/>
</dbReference>
<evidence type="ECO:0000256" key="2">
    <source>
        <dbReference type="ARBA" id="ARBA00022603"/>
    </source>
</evidence>
<dbReference type="RefSeq" id="WP_064039162.1">
    <property type="nucleotide sequence ID" value="NZ_LUUJ01000033.1"/>
</dbReference>
<protein>
    <submittedName>
        <fullName evidence="8">Cysteine methyltransferase</fullName>
    </submittedName>
</protein>
<evidence type="ECO:0000256" key="5">
    <source>
        <dbReference type="ARBA" id="ARBA00023204"/>
    </source>
</evidence>
<dbReference type="InterPro" id="IPR036217">
    <property type="entry name" value="MethylDNA_cys_MeTrfase_DNAb"/>
</dbReference>
<organism evidence="8 9">
    <name type="scientific">Methylomonas koyamae</name>
    <dbReference type="NCBI Taxonomy" id="702114"/>
    <lineage>
        <taxon>Bacteria</taxon>
        <taxon>Pseudomonadati</taxon>
        <taxon>Pseudomonadota</taxon>
        <taxon>Gammaproteobacteria</taxon>
        <taxon>Methylococcales</taxon>
        <taxon>Methylococcaceae</taxon>
        <taxon>Methylomonas</taxon>
    </lineage>
</organism>
<dbReference type="GO" id="GO:0032259">
    <property type="term" value="P:methylation"/>
    <property type="evidence" value="ECO:0007669"/>
    <property type="project" value="UniProtKB-KW"/>
</dbReference>
<dbReference type="PANTHER" id="PTHR10815">
    <property type="entry name" value="METHYLATED-DNA--PROTEIN-CYSTEINE METHYLTRANSFERASE"/>
    <property type="match status" value="1"/>
</dbReference>
<evidence type="ECO:0000313" key="8">
    <source>
        <dbReference type="EMBL" id="OAI20295.1"/>
    </source>
</evidence>
<dbReference type="PANTHER" id="PTHR10815:SF13">
    <property type="entry name" value="METHYLATED-DNA--PROTEIN-CYSTEINE METHYLTRANSFERASE"/>
    <property type="match status" value="1"/>
</dbReference>
<dbReference type="InterPro" id="IPR001497">
    <property type="entry name" value="MethylDNA_cys_MeTrfase_AS"/>
</dbReference>
<dbReference type="NCBIfam" id="TIGR00589">
    <property type="entry name" value="ogt"/>
    <property type="match status" value="1"/>
</dbReference>
<keyword evidence="4" id="KW-0227">DNA damage</keyword>
<dbReference type="OrthoDB" id="9802228at2"/>
<dbReference type="SUPFAM" id="SSF46767">
    <property type="entry name" value="Methylated DNA-protein cysteine methyltransferase, C-terminal domain"/>
    <property type="match status" value="1"/>
</dbReference>
<evidence type="ECO:0000256" key="1">
    <source>
        <dbReference type="ARBA" id="ARBA00001286"/>
    </source>
</evidence>
<evidence type="ECO:0000313" key="9">
    <source>
        <dbReference type="Proteomes" id="UP000077857"/>
    </source>
</evidence>
<evidence type="ECO:0000256" key="4">
    <source>
        <dbReference type="ARBA" id="ARBA00022763"/>
    </source>
</evidence>
<feature type="domain" description="Methylated-DNA-[protein]-cysteine S-methyltransferase DNA binding" evidence="7">
    <location>
        <begin position="82"/>
        <end position="162"/>
    </location>
</feature>
<keyword evidence="3 8" id="KW-0808">Transferase</keyword>
<sequence>MTLHIVWQPTADSEPHTVGVPVFGVELALTLRGSVIIDASWQIEAPAAEKTLPDLALQVRQYLLDPDNSHLQLELLTQGSKFSNRVWNALSTIPVGVTLTYAELARRLDSAPRAVAAGCRRNPYAGIIPCHRVVASNGIGGFMGQADGEFVALKSRLLDYESRLCRTKS</sequence>
<dbReference type="InterPro" id="IPR036388">
    <property type="entry name" value="WH-like_DNA-bd_sf"/>
</dbReference>
<dbReference type="Pfam" id="PF01035">
    <property type="entry name" value="DNA_binding_1"/>
    <property type="match status" value="1"/>
</dbReference>
<comment type="catalytic activity">
    <reaction evidence="1">
        <text>a 4-O-methyl-thymidine in DNA + L-cysteinyl-[protein] = a thymidine in DNA + S-methyl-L-cysteinyl-[protein]</text>
        <dbReference type="Rhea" id="RHEA:53428"/>
        <dbReference type="Rhea" id="RHEA-COMP:10131"/>
        <dbReference type="Rhea" id="RHEA-COMP:10132"/>
        <dbReference type="Rhea" id="RHEA-COMP:13555"/>
        <dbReference type="Rhea" id="RHEA-COMP:13556"/>
        <dbReference type="ChEBI" id="CHEBI:29950"/>
        <dbReference type="ChEBI" id="CHEBI:82612"/>
        <dbReference type="ChEBI" id="CHEBI:137386"/>
        <dbReference type="ChEBI" id="CHEBI:137387"/>
        <dbReference type="EC" id="2.1.1.63"/>
    </reaction>
</comment>
<dbReference type="PROSITE" id="PS00374">
    <property type="entry name" value="MGMT"/>
    <property type="match status" value="1"/>
</dbReference>
<gene>
    <name evidence="8" type="ORF">A1507_05145</name>
</gene>
<dbReference type="EMBL" id="LUUJ01000033">
    <property type="protein sequence ID" value="OAI20295.1"/>
    <property type="molecule type" value="Genomic_DNA"/>
</dbReference>